<dbReference type="PIRSF" id="PIRSF034834">
    <property type="entry name" value="PduT"/>
    <property type="match status" value="1"/>
</dbReference>
<evidence type="ECO:0000259" key="4">
    <source>
        <dbReference type="PROSITE" id="PS51930"/>
    </source>
</evidence>
<sequence>MNKAIGMIEFKTVASGITATDAMVKAAQVEIIEAQTVCPGKYIAIVAGELSGVKAAVELVQTQYPMHLIGDFVLGNPHEDIFPALYGSSQVGDMRALGILETYDVASVIVAADVAAKTAMVRLIEVRVAKGMCGKSYLLLTGEVAAVEAAIEAGKRSVGEKGMLLDASVIANPDAKLIRTIL</sequence>
<dbReference type="InterPro" id="IPR044872">
    <property type="entry name" value="CcmK/CsoS1_BMC"/>
</dbReference>
<gene>
    <name evidence="5" type="ORF">FYJ34_04265</name>
</gene>
<dbReference type="InterPro" id="IPR000249">
    <property type="entry name" value="BMC_dom"/>
</dbReference>
<accession>A0A6N7URV2</accession>
<keyword evidence="2" id="KW-1283">Bacterial microcompartment</keyword>
<dbReference type="PANTHER" id="PTHR33941">
    <property type="entry name" value="PROPANEDIOL UTILIZATION PROTEIN PDUA"/>
    <property type="match status" value="1"/>
</dbReference>
<dbReference type="Gene3D" id="3.30.70.1710">
    <property type="match status" value="2"/>
</dbReference>
<feature type="domain" description="BMC" evidence="4">
    <location>
        <begin position="96"/>
        <end position="182"/>
    </location>
</feature>
<dbReference type="GO" id="GO:0031469">
    <property type="term" value="C:bacterial microcompartment"/>
    <property type="evidence" value="ECO:0007669"/>
    <property type="project" value="UniProtKB-SubCell"/>
</dbReference>
<feature type="domain" description="BMC" evidence="4">
    <location>
        <begin position="4"/>
        <end position="86"/>
    </location>
</feature>
<dbReference type="InterPro" id="IPR037233">
    <property type="entry name" value="CcmK-like_sf"/>
</dbReference>
<dbReference type="SUPFAM" id="SSF143414">
    <property type="entry name" value="CcmK-like"/>
    <property type="match status" value="2"/>
</dbReference>
<dbReference type="Pfam" id="PF00936">
    <property type="entry name" value="BMC"/>
    <property type="match status" value="2"/>
</dbReference>
<protein>
    <submittedName>
        <fullName evidence="5">BMC domain-containing protein</fullName>
    </submittedName>
</protein>
<dbReference type="InterPro" id="IPR011238">
    <property type="entry name" value="Micro_shell_prot_PduT"/>
</dbReference>
<dbReference type="InterPro" id="IPR050575">
    <property type="entry name" value="BMC_shell"/>
</dbReference>
<reference evidence="5 6" key="1">
    <citation type="submission" date="2019-08" db="EMBL/GenBank/DDBJ databases">
        <title>In-depth cultivation of the pig gut microbiome towards novel bacterial diversity and tailored functional studies.</title>
        <authorList>
            <person name="Wylensek D."/>
            <person name="Hitch T.C.A."/>
            <person name="Clavel T."/>
        </authorList>
    </citation>
    <scope>NUCLEOTIDE SEQUENCE [LARGE SCALE GENOMIC DNA]</scope>
    <source>
        <strain evidence="5 6">68-1-5</strain>
    </source>
</reference>
<dbReference type="Proteomes" id="UP000434409">
    <property type="component" value="Unassembled WGS sequence"/>
</dbReference>
<dbReference type="CDD" id="cd07054">
    <property type="entry name" value="BMC_PduT_repeat2"/>
    <property type="match status" value="1"/>
</dbReference>
<dbReference type="CDD" id="cd07053">
    <property type="entry name" value="BMC_PduT_repeat1"/>
    <property type="match status" value="1"/>
</dbReference>
<comment type="subcellular location">
    <subcellularLocation>
        <location evidence="1">Bacterial microcompartment</location>
    </subcellularLocation>
</comment>
<evidence type="ECO:0000256" key="3">
    <source>
        <dbReference type="PROSITE-ProRule" id="PRU01278"/>
    </source>
</evidence>
<evidence type="ECO:0000256" key="2">
    <source>
        <dbReference type="ARBA" id="ARBA00024446"/>
    </source>
</evidence>
<dbReference type="PROSITE" id="PS51930">
    <property type="entry name" value="BMC_2"/>
    <property type="match status" value="2"/>
</dbReference>
<comment type="caution">
    <text evidence="5">The sequence shown here is derived from an EMBL/GenBank/DDBJ whole genome shotgun (WGS) entry which is preliminary data.</text>
</comment>
<keyword evidence="6" id="KW-1185">Reference proteome</keyword>
<dbReference type="AlphaFoldDB" id="A0A6N7URV2"/>
<organism evidence="5 6">
    <name type="scientific">Suipraeoptans intestinalis</name>
    <dbReference type="NCBI Taxonomy" id="2606628"/>
    <lineage>
        <taxon>Bacteria</taxon>
        <taxon>Bacillati</taxon>
        <taxon>Bacillota</taxon>
        <taxon>Clostridia</taxon>
        <taxon>Lachnospirales</taxon>
        <taxon>Lachnospiraceae</taxon>
        <taxon>Suipraeoptans</taxon>
    </lineage>
</organism>
<name>A0A6N7URV2_9FIRM</name>
<dbReference type="SMART" id="SM00877">
    <property type="entry name" value="BMC"/>
    <property type="match status" value="2"/>
</dbReference>
<evidence type="ECO:0000313" key="6">
    <source>
        <dbReference type="Proteomes" id="UP000434409"/>
    </source>
</evidence>
<dbReference type="EMBL" id="VULY01000018">
    <property type="protein sequence ID" value="MSR93501.1"/>
    <property type="molecule type" value="Genomic_DNA"/>
</dbReference>
<comment type="similarity">
    <text evidence="3">Belongs to the bacterial microcompartments protein family.</text>
</comment>
<dbReference type="PANTHER" id="PTHR33941:SF11">
    <property type="entry name" value="BACTERIAL MICROCOMPARTMENT SHELL PROTEIN PDUJ"/>
    <property type="match status" value="1"/>
</dbReference>
<evidence type="ECO:0000256" key="1">
    <source>
        <dbReference type="ARBA" id="ARBA00024322"/>
    </source>
</evidence>
<evidence type="ECO:0000313" key="5">
    <source>
        <dbReference type="EMBL" id="MSR93501.1"/>
    </source>
</evidence>
<proteinExistence type="inferred from homology"/>
<dbReference type="RefSeq" id="WP_330582528.1">
    <property type="nucleotide sequence ID" value="NZ_VULY01000018.1"/>
</dbReference>